<dbReference type="VEuPathDB" id="PiroplasmaDB:BEWA_027060"/>
<name>L0AW85_THEEQ</name>
<dbReference type="AlphaFoldDB" id="L0AW85"/>
<dbReference type="Proteomes" id="UP000031512">
    <property type="component" value="Chromosome 1"/>
</dbReference>
<evidence type="ECO:0000313" key="1">
    <source>
        <dbReference type="EMBL" id="AFZ79857.1"/>
    </source>
</evidence>
<organism evidence="1 2">
    <name type="scientific">Theileria equi strain WA</name>
    <dbReference type="NCBI Taxonomy" id="1537102"/>
    <lineage>
        <taxon>Eukaryota</taxon>
        <taxon>Sar</taxon>
        <taxon>Alveolata</taxon>
        <taxon>Apicomplexa</taxon>
        <taxon>Aconoidasida</taxon>
        <taxon>Piroplasmida</taxon>
        <taxon>Theileriidae</taxon>
        <taxon>Theileria</taxon>
    </lineage>
</organism>
<evidence type="ECO:0000313" key="2">
    <source>
        <dbReference type="Proteomes" id="UP000031512"/>
    </source>
</evidence>
<gene>
    <name evidence="1" type="ORF">BEWA_027060</name>
</gene>
<accession>L0AW85</accession>
<protein>
    <submittedName>
        <fullName evidence="1">Uncharacterized protein</fullName>
    </submittedName>
</protein>
<keyword evidence="2" id="KW-1185">Reference proteome</keyword>
<reference evidence="1 2" key="1">
    <citation type="journal article" date="2012" name="BMC Genomics">
        <title>Comparative genomic analysis and phylogenetic position of Theileria equi.</title>
        <authorList>
            <person name="Kappmeyer L.S."/>
            <person name="Thiagarajan M."/>
            <person name="Herndon D.R."/>
            <person name="Ramsay J.D."/>
            <person name="Caler E."/>
            <person name="Djikeng A."/>
            <person name="Gillespie J.J."/>
            <person name="Lau A.O."/>
            <person name="Roalson E.H."/>
            <person name="Silva J.C."/>
            <person name="Silva M.G."/>
            <person name="Suarez C.E."/>
            <person name="Ueti M.W."/>
            <person name="Nene V.M."/>
            <person name="Mealey R.H."/>
            <person name="Knowles D.P."/>
            <person name="Brayton K.A."/>
        </authorList>
    </citation>
    <scope>NUCLEOTIDE SEQUENCE [LARGE SCALE GENOMIC DNA]</scope>
    <source>
        <strain evidence="1 2">WA</strain>
    </source>
</reference>
<dbReference type="EMBL" id="CP001669">
    <property type="protein sequence ID" value="AFZ79857.1"/>
    <property type="molecule type" value="Genomic_DNA"/>
</dbReference>
<dbReference type="RefSeq" id="XP_004829523.1">
    <property type="nucleotide sequence ID" value="XM_004829466.1"/>
</dbReference>
<proteinExistence type="predicted"/>
<dbReference type="KEGG" id="beq:BEWA_027060"/>
<dbReference type="GeneID" id="15807325"/>
<sequence length="736" mass="83161">MNGGVRLDLDPTKFNESYGDIKGSKNYSGVPEGYTSYKYANSGNSQAFVLFALLFKEKLLPGILQYPTSVISVRTYFDTSGTKLLLIYLTVSDGNHKYYLNPDTGEELENVIFTEFVSKNKETLSTPELTNVLYNITLYHGFNLIQFNIEHETETIKVIGGNSYLIFDLSKITSTYKSEVTQEQVTLSRAIKIDHTYSSIKHHTKYSSFYVKGIKLGNNSEYMKVKGGFPNDPLTEFNVYYTHDKYDPYLVTLKITFIGGAHIPSEYYLTKTKKEGTGEWDIRKVGSHIDKVGISKILRNISENNRLDVSSIEDSDLKNKLGDISKGLSIDLTLATDNIVGQTKSYNSEGIRIPYKKEKIENYWKVIHAYGMPSFILSGIQVSTNQFIEPGKLPPSGTLFAAFNVYYTGEDYKEPVIIEVICLYDKFENGSPRYTYYYSQEYYEDKWVGYFLTTTFKDIATDLLNVIEHVKKNNHRINLGNLGELNGQLTKYPPDKIEYGRNGITDIVFDLTKKPKGSNIESQTIYQSNINGVDVNLNLDRSSIPGYHRVKHYLPPDVGKSLSIGGIMLPSKTYMKVDKGFPNDHTMNFFAYYNKSDKTYDDPLLITLTISNVEADPESTPDIYLIVKTGKGTKWDVYLARKLEEDDDNNDLTAILQNASNRGFNFDELEEQVKGRLIKYTPVEHITSGKSTLRKVLEGFGGTTAGGLATAEAVNYTLNTGWSIFRRVTAIFTAAI</sequence>